<accession>A0A183E5G9</accession>
<dbReference type="EMBL" id="UYRT01083440">
    <property type="protein sequence ID" value="VDN27452.1"/>
    <property type="molecule type" value="Genomic_DNA"/>
</dbReference>
<evidence type="ECO:0000313" key="1">
    <source>
        <dbReference type="EMBL" id="VDN27452.1"/>
    </source>
</evidence>
<dbReference type="AlphaFoldDB" id="A0A183E5G9"/>
<protein>
    <submittedName>
        <fullName evidence="3">Myosin motor domain-containing protein</fullName>
    </submittedName>
</protein>
<keyword evidence="2" id="KW-1185">Reference proteome</keyword>
<name>A0A183E5G9_9BILA</name>
<evidence type="ECO:0000313" key="2">
    <source>
        <dbReference type="Proteomes" id="UP000271098"/>
    </source>
</evidence>
<reference evidence="1 2" key="2">
    <citation type="submission" date="2018-11" db="EMBL/GenBank/DDBJ databases">
        <authorList>
            <consortium name="Pathogen Informatics"/>
        </authorList>
    </citation>
    <scope>NUCLEOTIDE SEQUENCE [LARGE SCALE GENOMIC DNA]</scope>
</reference>
<organism evidence="3">
    <name type="scientific">Gongylonema pulchrum</name>
    <dbReference type="NCBI Taxonomy" id="637853"/>
    <lineage>
        <taxon>Eukaryota</taxon>
        <taxon>Metazoa</taxon>
        <taxon>Ecdysozoa</taxon>
        <taxon>Nematoda</taxon>
        <taxon>Chromadorea</taxon>
        <taxon>Rhabditida</taxon>
        <taxon>Spirurina</taxon>
        <taxon>Spiruromorpha</taxon>
        <taxon>Spiruroidea</taxon>
        <taxon>Gongylonematidae</taxon>
        <taxon>Gongylonema</taxon>
    </lineage>
</organism>
<dbReference type="Proteomes" id="UP000271098">
    <property type="component" value="Unassembled WGS sequence"/>
</dbReference>
<dbReference type="OrthoDB" id="5825953at2759"/>
<gene>
    <name evidence="1" type="ORF">GPUH_LOCUS16209</name>
</gene>
<proteinExistence type="predicted"/>
<dbReference type="WBParaSite" id="GPUH_0001623201-mRNA-1">
    <property type="protein sequence ID" value="GPUH_0001623201-mRNA-1"/>
    <property type="gene ID" value="GPUH_0001623201"/>
</dbReference>
<sequence length="69" mass="7748">MGAVPKNVMKRGNFYEINDYISTAAVLHGEQKRKLELQGIIGGAFRPHIRTMKGREVAPTFLASYAREL</sequence>
<reference evidence="3" key="1">
    <citation type="submission" date="2016-06" db="UniProtKB">
        <authorList>
            <consortium name="WormBaseParasite"/>
        </authorList>
    </citation>
    <scope>IDENTIFICATION</scope>
</reference>
<evidence type="ECO:0000313" key="3">
    <source>
        <dbReference type="WBParaSite" id="GPUH_0001623201-mRNA-1"/>
    </source>
</evidence>